<comment type="caution">
    <text evidence="1">The sequence shown here is derived from an EMBL/GenBank/DDBJ whole genome shotgun (WGS) entry which is preliminary data.</text>
</comment>
<protein>
    <submittedName>
        <fullName evidence="1">Uncharacterized protein</fullName>
    </submittedName>
</protein>
<dbReference type="EMBL" id="POUM01000024">
    <property type="protein sequence ID" value="PNF57623.1"/>
    <property type="molecule type" value="Genomic_DNA"/>
</dbReference>
<evidence type="ECO:0000313" key="2">
    <source>
        <dbReference type="Proteomes" id="UP000236003"/>
    </source>
</evidence>
<dbReference type="Proteomes" id="UP000236003">
    <property type="component" value="Unassembled WGS sequence"/>
</dbReference>
<name>A0A2N8R959_STUST</name>
<accession>A0A2N8R959</accession>
<dbReference type="AlphaFoldDB" id="A0A2N8R959"/>
<proteinExistence type="predicted"/>
<reference evidence="1 2" key="1">
    <citation type="submission" date="2018-01" db="EMBL/GenBank/DDBJ databases">
        <title>Denitrification phenotypes of diverse strains of Pseudomonas stutzeri.</title>
        <authorList>
            <person name="Milligan D.A."/>
            <person name="Bergaust L."/>
            <person name="Bakken L.R."/>
            <person name="Frostegard A."/>
        </authorList>
    </citation>
    <scope>NUCLEOTIDE SEQUENCE [LARGE SCALE GENOMIC DNA]</scope>
    <source>
        <strain evidence="1 2">CCUG 44592</strain>
    </source>
</reference>
<evidence type="ECO:0000313" key="1">
    <source>
        <dbReference type="EMBL" id="PNF57623.1"/>
    </source>
</evidence>
<dbReference type="RefSeq" id="WP_102821636.1">
    <property type="nucleotide sequence ID" value="NZ_JAMOHR010000030.1"/>
</dbReference>
<sequence>MGGIANLTKGARKNAAESAAADDFIQGAKVDGKNGVAKTQPALAKGAKFKRLNFSLDEAADQEIERLSLIPRTFRATRSDVVRAGIAALAAMSDEQIAELMEKVRG</sequence>
<gene>
    <name evidence="1" type="ORF">CXK99_20760</name>
</gene>
<organism evidence="1 2">
    <name type="scientific">Stutzerimonas stutzeri</name>
    <name type="common">Pseudomonas stutzeri</name>
    <dbReference type="NCBI Taxonomy" id="316"/>
    <lineage>
        <taxon>Bacteria</taxon>
        <taxon>Pseudomonadati</taxon>
        <taxon>Pseudomonadota</taxon>
        <taxon>Gammaproteobacteria</taxon>
        <taxon>Pseudomonadales</taxon>
        <taxon>Pseudomonadaceae</taxon>
        <taxon>Stutzerimonas</taxon>
    </lineage>
</organism>